<keyword evidence="7" id="KW-0547">Nucleotide-binding</keyword>
<comment type="similarity">
    <text evidence="3">Belongs to the mab-21 family.</text>
</comment>
<protein>
    <submittedName>
        <fullName evidence="14">Uncharacterized protein</fullName>
    </submittedName>
</protein>
<reference evidence="14 15" key="1">
    <citation type="submission" date="2022-12" db="EMBL/GenBank/DDBJ databases">
        <title>Chromosome-level genome assembly of true bugs.</title>
        <authorList>
            <person name="Ma L."/>
            <person name="Li H."/>
        </authorList>
    </citation>
    <scope>NUCLEOTIDE SEQUENCE [LARGE SCALE GENOMIC DNA]</scope>
    <source>
        <strain evidence="14">Lab_2022b</strain>
    </source>
</reference>
<dbReference type="Pfam" id="PF03281">
    <property type="entry name" value="Mab-21"/>
    <property type="match status" value="1"/>
</dbReference>
<organism evidence="14 15">
    <name type="scientific">Rhynocoris fuscipes</name>
    <dbReference type="NCBI Taxonomy" id="488301"/>
    <lineage>
        <taxon>Eukaryota</taxon>
        <taxon>Metazoa</taxon>
        <taxon>Ecdysozoa</taxon>
        <taxon>Arthropoda</taxon>
        <taxon>Hexapoda</taxon>
        <taxon>Insecta</taxon>
        <taxon>Pterygota</taxon>
        <taxon>Neoptera</taxon>
        <taxon>Paraneoptera</taxon>
        <taxon>Hemiptera</taxon>
        <taxon>Heteroptera</taxon>
        <taxon>Panheteroptera</taxon>
        <taxon>Cimicomorpha</taxon>
        <taxon>Reduviidae</taxon>
        <taxon>Harpactorinae</taxon>
        <taxon>Harpactorini</taxon>
        <taxon>Rhynocoris</taxon>
    </lineage>
</organism>
<dbReference type="InterPro" id="IPR046906">
    <property type="entry name" value="Mab-21_HhH/H2TH-like"/>
</dbReference>
<dbReference type="GO" id="GO:0005525">
    <property type="term" value="F:GTP binding"/>
    <property type="evidence" value="ECO:0007669"/>
    <property type="project" value="UniProtKB-KW"/>
</dbReference>
<dbReference type="Pfam" id="PF20266">
    <property type="entry name" value="Mab-21_C"/>
    <property type="match status" value="1"/>
</dbReference>
<keyword evidence="10" id="KW-0342">GTP-binding</keyword>
<evidence type="ECO:0000256" key="5">
    <source>
        <dbReference type="ARBA" id="ARBA00022695"/>
    </source>
</evidence>
<evidence type="ECO:0000259" key="13">
    <source>
        <dbReference type="Pfam" id="PF20266"/>
    </source>
</evidence>
<evidence type="ECO:0000259" key="12">
    <source>
        <dbReference type="Pfam" id="PF03281"/>
    </source>
</evidence>
<dbReference type="GO" id="GO:0046872">
    <property type="term" value="F:metal ion binding"/>
    <property type="evidence" value="ECO:0007669"/>
    <property type="project" value="UniProtKB-KW"/>
</dbReference>
<evidence type="ECO:0000313" key="15">
    <source>
        <dbReference type="Proteomes" id="UP001461498"/>
    </source>
</evidence>
<dbReference type="Proteomes" id="UP001461498">
    <property type="component" value="Unassembled WGS sequence"/>
</dbReference>
<dbReference type="SMART" id="SM01265">
    <property type="entry name" value="Mab-21"/>
    <property type="match status" value="1"/>
</dbReference>
<evidence type="ECO:0000256" key="1">
    <source>
        <dbReference type="ARBA" id="ARBA00001936"/>
    </source>
</evidence>
<evidence type="ECO:0000256" key="9">
    <source>
        <dbReference type="ARBA" id="ARBA00022842"/>
    </source>
</evidence>
<comment type="cofactor">
    <cofactor evidence="1">
        <name>Mn(2+)</name>
        <dbReference type="ChEBI" id="CHEBI:29035"/>
    </cofactor>
</comment>
<evidence type="ECO:0000256" key="8">
    <source>
        <dbReference type="ARBA" id="ARBA00022840"/>
    </source>
</evidence>
<accession>A0AAW1CSN9</accession>
<evidence type="ECO:0000256" key="11">
    <source>
        <dbReference type="ARBA" id="ARBA00023211"/>
    </source>
</evidence>
<evidence type="ECO:0000256" key="6">
    <source>
        <dbReference type="ARBA" id="ARBA00022723"/>
    </source>
</evidence>
<evidence type="ECO:0000256" key="10">
    <source>
        <dbReference type="ARBA" id="ARBA00023134"/>
    </source>
</evidence>
<dbReference type="AlphaFoldDB" id="A0AAW1CSN9"/>
<keyword evidence="15" id="KW-1185">Reference proteome</keyword>
<sequence length="558" mass="64479">MPEANTLLKDEKFYKKLDLFINSIHNDVVRLDIERKKYCVKVTQGIVETLIKRLKEESLVFELFFQKISYVGSYFDGLRVSDATEFDLNFVLNLQFNYDKIKIENSADFPGHVLLNVRNVVLDEKKFTASILKEWKKWVDPDGYLLHDAVLRWWESIHAKISDKGRYPINYDGKFYEVRSYKNGPALTLKISNTGDNLEIDVDLVPVLEFPSSRSPPAPTRWVSSGVPKKFLDDTCWAVVPKPMDDKRLWRLSFTAQEQKVMLDLRHLKYINKLLKKFRDANKLNIPSYQIKTFFIWEAFEKKKAGNEDFWKKPPSYLLAYMLVKLAEALEKKELPFFWNPNMNLFNFMIKKSPALLPNMEGQVKKIIVNLNKLIESSDTAELEKKLCILFGVEQRNGILKNSIEEHNGPITNLESSVPEDSDILDEILTSSSFSNSVPLDSVDTFQKTSVTPEKKLPKVANKYENDEYSTIKKDEATAKYCAYLVEKLNQFDSRTRSILINKINNLIFETEMATYNSTNSTLSHSDNSISTPLISFTSSPTLQITDPIEMLETFSFD</sequence>
<keyword evidence="11" id="KW-0464">Manganese</keyword>
<dbReference type="EMBL" id="JAPXFL010000011">
    <property type="protein sequence ID" value="KAK9499848.1"/>
    <property type="molecule type" value="Genomic_DNA"/>
</dbReference>
<comment type="caution">
    <text evidence="14">The sequence shown here is derived from an EMBL/GenBank/DDBJ whole genome shotgun (WGS) entry which is preliminary data.</text>
</comment>
<feature type="domain" description="Mab-21-like HhH/H2TH-like" evidence="13">
    <location>
        <begin position="268"/>
        <end position="349"/>
    </location>
</feature>
<keyword evidence="8" id="KW-0067">ATP-binding</keyword>
<evidence type="ECO:0000313" key="14">
    <source>
        <dbReference type="EMBL" id="KAK9499848.1"/>
    </source>
</evidence>
<dbReference type="GO" id="GO:0016779">
    <property type="term" value="F:nucleotidyltransferase activity"/>
    <property type="evidence" value="ECO:0007669"/>
    <property type="project" value="UniProtKB-KW"/>
</dbReference>
<keyword evidence="4" id="KW-0808">Transferase</keyword>
<keyword evidence="9" id="KW-0460">Magnesium</keyword>
<keyword evidence="6" id="KW-0479">Metal-binding</keyword>
<proteinExistence type="inferred from homology"/>
<dbReference type="Gene3D" id="3.30.460.90">
    <property type="match status" value="1"/>
</dbReference>
<evidence type="ECO:0000256" key="7">
    <source>
        <dbReference type="ARBA" id="ARBA00022741"/>
    </source>
</evidence>
<comment type="cofactor">
    <cofactor evidence="2">
        <name>Mg(2+)</name>
        <dbReference type="ChEBI" id="CHEBI:18420"/>
    </cofactor>
</comment>
<name>A0AAW1CSN9_9HEMI</name>
<feature type="domain" description="Mab-21-like nucleotidyltransferase" evidence="12">
    <location>
        <begin position="74"/>
        <end position="262"/>
    </location>
</feature>
<gene>
    <name evidence="14" type="ORF">O3M35_002808</name>
</gene>
<evidence type="ECO:0000256" key="2">
    <source>
        <dbReference type="ARBA" id="ARBA00001946"/>
    </source>
</evidence>
<dbReference type="Gene3D" id="1.10.1410.40">
    <property type="match status" value="1"/>
</dbReference>
<evidence type="ECO:0000256" key="3">
    <source>
        <dbReference type="ARBA" id="ARBA00008307"/>
    </source>
</evidence>
<dbReference type="PANTHER" id="PTHR10656:SF42">
    <property type="entry name" value="CYCLIC GMP-AMP SYNTHASE-LIKE PROTEIN-RELATED"/>
    <property type="match status" value="1"/>
</dbReference>
<keyword evidence="5" id="KW-0548">Nucleotidyltransferase</keyword>
<dbReference type="InterPro" id="IPR024810">
    <property type="entry name" value="MAB21L/cGLR"/>
</dbReference>
<dbReference type="PANTHER" id="PTHR10656">
    <property type="entry name" value="CELL FATE DETERMINING PROTEIN MAB21-RELATED"/>
    <property type="match status" value="1"/>
</dbReference>
<dbReference type="GO" id="GO:0005524">
    <property type="term" value="F:ATP binding"/>
    <property type="evidence" value="ECO:0007669"/>
    <property type="project" value="UniProtKB-KW"/>
</dbReference>
<evidence type="ECO:0000256" key="4">
    <source>
        <dbReference type="ARBA" id="ARBA00022679"/>
    </source>
</evidence>
<dbReference type="InterPro" id="IPR046903">
    <property type="entry name" value="Mab-21-like_nuc_Trfase"/>
</dbReference>